<feature type="chain" id="PRO_5022225164" evidence="1">
    <location>
        <begin position="26"/>
        <end position="430"/>
    </location>
</feature>
<dbReference type="InterPro" id="IPR038637">
    <property type="entry name" value="NPCBM_sf"/>
</dbReference>
<keyword evidence="4" id="KW-1185">Reference proteome</keyword>
<dbReference type="SMART" id="SM00776">
    <property type="entry name" value="NPCBM"/>
    <property type="match status" value="1"/>
</dbReference>
<dbReference type="EMBL" id="CP036291">
    <property type="protein sequence ID" value="QDU88738.1"/>
    <property type="molecule type" value="Genomic_DNA"/>
</dbReference>
<dbReference type="InterPro" id="IPR013222">
    <property type="entry name" value="Glyco_hyd_98_carb-bd"/>
</dbReference>
<evidence type="ECO:0000313" key="3">
    <source>
        <dbReference type="EMBL" id="QDU88738.1"/>
    </source>
</evidence>
<dbReference type="Gene3D" id="2.60.120.1060">
    <property type="entry name" value="NPCBM/NEW2 domain"/>
    <property type="match status" value="1"/>
</dbReference>
<evidence type="ECO:0000256" key="1">
    <source>
        <dbReference type="SAM" id="SignalP"/>
    </source>
</evidence>
<sequence length="430" mass="46353" precursor="true">MKNVRLLAWLPILLCLAWTTTESPAAPESDELAPVRATLLDGTTLSGRTIRIDAEGLRMTWDGDVRQIGGAELEQIEFPDAVSASDQPAGWLELRDGSLAPVSDWAWDATGCSVVLASPLQVGSEPQGVEPGSVRAFRYRELNDQQSQQWRDLADRRDALDSIIIERGSGDLDRVEIVAVSASPESVRVLLDGEPIDVPRRKLVGLFLSGSTESEVAEETAVATGQHHLRLSLSSVRYGAKSGFSVVTRCGEAFALKSGGVARLDFRAGNVAYLSDLTPLRVDVKTYFAIDSEASELAARLAEPRWDRAYDGGPLRLLVDASDGFGKEQTFAKGVAARSRTTLVFARPEGFNHFAGLVGLDPSAPAIASALVSVSGDDEVLIEQALRSGEPAVPLRIDTQGFRQITIVIDFGENLDIGDRVVLADARFVR</sequence>
<feature type="signal peptide" evidence="1">
    <location>
        <begin position="1"/>
        <end position="25"/>
    </location>
</feature>
<dbReference type="AlphaFoldDB" id="A0A518DB98"/>
<organism evidence="3 4">
    <name type="scientific">Pirellulimonas nuda</name>
    <dbReference type="NCBI Taxonomy" id="2528009"/>
    <lineage>
        <taxon>Bacteria</taxon>
        <taxon>Pseudomonadati</taxon>
        <taxon>Planctomycetota</taxon>
        <taxon>Planctomycetia</taxon>
        <taxon>Pirellulales</taxon>
        <taxon>Lacipirellulaceae</taxon>
        <taxon>Pirellulimonas</taxon>
    </lineage>
</organism>
<protein>
    <submittedName>
        <fullName evidence="3">NPCBM/NEW2 domain protein</fullName>
    </submittedName>
</protein>
<evidence type="ECO:0000259" key="2">
    <source>
        <dbReference type="SMART" id="SM00776"/>
    </source>
</evidence>
<reference evidence="3 4" key="1">
    <citation type="submission" date="2019-02" db="EMBL/GenBank/DDBJ databases">
        <title>Deep-cultivation of Planctomycetes and their phenomic and genomic characterization uncovers novel biology.</title>
        <authorList>
            <person name="Wiegand S."/>
            <person name="Jogler M."/>
            <person name="Boedeker C."/>
            <person name="Pinto D."/>
            <person name="Vollmers J."/>
            <person name="Rivas-Marin E."/>
            <person name="Kohn T."/>
            <person name="Peeters S.H."/>
            <person name="Heuer A."/>
            <person name="Rast P."/>
            <person name="Oberbeckmann S."/>
            <person name="Bunk B."/>
            <person name="Jeske O."/>
            <person name="Meyerdierks A."/>
            <person name="Storesund J.E."/>
            <person name="Kallscheuer N."/>
            <person name="Luecker S."/>
            <person name="Lage O.M."/>
            <person name="Pohl T."/>
            <person name="Merkel B.J."/>
            <person name="Hornburger P."/>
            <person name="Mueller R.-W."/>
            <person name="Bruemmer F."/>
            <person name="Labrenz M."/>
            <person name="Spormann A.M."/>
            <person name="Op den Camp H."/>
            <person name="Overmann J."/>
            <person name="Amann R."/>
            <person name="Jetten M.S.M."/>
            <person name="Mascher T."/>
            <person name="Medema M.H."/>
            <person name="Devos D.P."/>
            <person name="Kaster A.-K."/>
            <person name="Ovreas L."/>
            <person name="Rohde M."/>
            <person name="Galperin M.Y."/>
            <person name="Jogler C."/>
        </authorList>
    </citation>
    <scope>NUCLEOTIDE SEQUENCE [LARGE SCALE GENOMIC DNA]</scope>
    <source>
        <strain evidence="3 4">Pla175</strain>
    </source>
</reference>
<dbReference type="OrthoDB" id="272011at2"/>
<evidence type="ECO:0000313" key="4">
    <source>
        <dbReference type="Proteomes" id="UP000317429"/>
    </source>
</evidence>
<dbReference type="SUPFAM" id="SSF49785">
    <property type="entry name" value="Galactose-binding domain-like"/>
    <property type="match status" value="1"/>
</dbReference>
<dbReference type="Pfam" id="PF08305">
    <property type="entry name" value="NPCBM"/>
    <property type="match status" value="1"/>
</dbReference>
<keyword evidence="1" id="KW-0732">Signal</keyword>
<dbReference type="RefSeq" id="WP_145283961.1">
    <property type="nucleotide sequence ID" value="NZ_CP036291.1"/>
</dbReference>
<feature type="domain" description="Glycosyl hydrolase family 98 putative carbohydrate-binding module" evidence="2">
    <location>
        <begin position="288"/>
        <end position="430"/>
    </location>
</feature>
<dbReference type="Proteomes" id="UP000317429">
    <property type="component" value="Chromosome"/>
</dbReference>
<accession>A0A518DB98</accession>
<proteinExistence type="predicted"/>
<gene>
    <name evidence="3" type="ORF">Pla175_21200</name>
</gene>
<dbReference type="KEGG" id="pnd:Pla175_21200"/>
<name>A0A518DB98_9BACT</name>
<dbReference type="InterPro" id="IPR008979">
    <property type="entry name" value="Galactose-bd-like_sf"/>
</dbReference>